<dbReference type="InterPro" id="IPR026444">
    <property type="entry name" value="Secre_tail"/>
</dbReference>
<evidence type="ECO:0000256" key="1">
    <source>
        <dbReference type="ARBA" id="ARBA00022729"/>
    </source>
</evidence>
<proteinExistence type="predicted"/>
<dbReference type="RefSeq" id="WP_198842181.1">
    <property type="nucleotide sequence ID" value="NZ_JAEHFJ010000007.1"/>
</dbReference>
<dbReference type="Proteomes" id="UP000623301">
    <property type="component" value="Unassembled WGS sequence"/>
</dbReference>
<dbReference type="NCBIfam" id="TIGR04183">
    <property type="entry name" value="Por_Secre_tail"/>
    <property type="match status" value="1"/>
</dbReference>
<keyword evidence="6" id="KW-1185">Reference proteome</keyword>
<evidence type="ECO:0000259" key="3">
    <source>
        <dbReference type="Pfam" id="PF18962"/>
    </source>
</evidence>
<dbReference type="Gene3D" id="2.60.120.380">
    <property type="match status" value="1"/>
</dbReference>
<evidence type="ECO:0000313" key="6">
    <source>
        <dbReference type="Proteomes" id="UP000623301"/>
    </source>
</evidence>
<evidence type="ECO:0000259" key="4">
    <source>
        <dbReference type="Pfam" id="PF23759"/>
    </source>
</evidence>
<dbReference type="Pfam" id="PF18962">
    <property type="entry name" value="Por_Secre_tail"/>
    <property type="match status" value="1"/>
</dbReference>
<sequence>MNRKTTYGFLIAFFFVFTGLVQANVNEIDDVVAPPTNDNCANATTLTVNPNYLCGTVSSGTLVDATASSIASDGLGGSCLPSGSTKANDDVWFKFTATDATHRVKLSNFAGSPTDLYANVFNGGIVGSCPTATTDTPIYCSDNNNFDLNGLVAGNTYFIRIYSNSTASGATTTFNICIGTNPIAPPNDDCGNAISIGSLPHDVNYDATSATNNAGFISASGCVSLNDGVWFTMVGDGGTISMTAAPDSWDLGIAVYTGSCGTFTCVEDSNSGTVDVIEGITFTSTLGAVYYINVGYPSGTVNGAEGAFDLAITSSTLSIDKILAKGFSYYPNPVDKVLKMRANENIQQISLYSVLGKEIKRVHQNDIQAELSLDQLPAGTYFVKAMVGGSTGTFKILKK</sequence>
<feature type="chain" id="PRO_5046187767" evidence="2">
    <location>
        <begin position="24"/>
        <end position="399"/>
    </location>
</feature>
<reference evidence="5 6" key="1">
    <citation type="submission" date="2020-12" db="EMBL/GenBank/DDBJ databases">
        <title>Aureibaculum luteum sp. nov. and Aureibaculum flavum sp. nov., novel members of the family Flavobacteriaceae isolated from Antarctic intertidal sediments.</title>
        <authorList>
            <person name="He X."/>
            <person name="Zhang X."/>
        </authorList>
    </citation>
    <scope>NUCLEOTIDE SEQUENCE [LARGE SCALE GENOMIC DNA]</scope>
    <source>
        <strain evidence="5 6">A20</strain>
    </source>
</reference>
<feature type="domain" description="T9SS-like galactose binding" evidence="4">
    <location>
        <begin position="36"/>
        <end position="176"/>
    </location>
</feature>
<feature type="signal peptide" evidence="2">
    <location>
        <begin position="1"/>
        <end position="23"/>
    </location>
</feature>
<feature type="domain" description="Secretion system C-terminal sorting" evidence="3">
    <location>
        <begin position="330"/>
        <end position="391"/>
    </location>
</feature>
<keyword evidence="1 2" id="KW-0732">Signal</keyword>
<dbReference type="InterPro" id="IPR056600">
    <property type="entry name" value="GBD_T9SS_assoc"/>
</dbReference>
<name>A0ABS0WU97_9FLAO</name>
<organism evidence="5 6">
    <name type="scientific">Aureibaculum flavum</name>
    <dbReference type="NCBI Taxonomy" id="2795986"/>
    <lineage>
        <taxon>Bacteria</taxon>
        <taxon>Pseudomonadati</taxon>
        <taxon>Bacteroidota</taxon>
        <taxon>Flavobacteriia</taxon>
        <taxon>Flavobacteriales</taxon>
        <taxon>Flavobacteriaceae</taxon>
        <taxon>Aureibaculum</taxon>
    </lineage>
</organism>
<comment type="caution">
    <text evidence="5">The sequence shown here is derived from an EMBL/GenBank/DDBJ whole genome shotgun (WGS) entry which is preliminary data.</text>
</comment>
<dbReference type="Pfam" id="PF23759">
    <property type="entry name" value="GBD_T9SS_assoc"/>
    <property type="match status" value="1"/>
</dbReference>
<protein>
    <submittedName>
        <fullName evidence="5">T9SS type A sorting domain-containing protein</fullName>
    </submittedName>
</protein>
<evidence type="ECO:0000313" key="5">
    <source>
        <dbReference type="EMBL" id="MBJ2175525.1"/>
    </source>
</evidence>
<evidence type="ECO:0000256" key="2">
    <source>
        <dbReference type="SAM" id="SignalP"/>
    </source>
</evidence>
<gene>
    <name evidence="5" type="ORF">JBL43_14835</name>
</gene>
<accession>A0ABS0WU97</accession>
<dbReference type="EMBL" id="JAEHFJ010000007">
    <property type="protein sequence ID" value="MBJ2175525.1"/>
    <property type="molecule type" value="Genomic_DNA"/>
</dbReference>